<proteinExistence type="predicted"/>
<name>A0A427AMB9_ENSVE</name>
<dbReference type="InterPro" id="IPR012677">
    <property type="entry name" value="Nucleotide-bd_a/b_plait_sf"/>
</dbReference>
<dbReference type="Proteomes" id="UP000287651">
    <property type="component" value="Unassembled WGS sequence"/>
</dbReference>
<evidence type="ECO:0000256" key="2">
    <source>
        <dbReference type="PROSITE-ProRule" id="PRU00176"/>
    </source>
</evidence>
<evidence type="ECO:0000313" key="6">
    <source>
        <dbReference type="Proteomes" id="UP000287651"/>
    </source>
</evidence>
<dbReference type="Gene3D" id="3.30.70.330">
    <property type="match status" value="1"/>
</dbReference>
<sequence>MPPRSAKKASGGSAGLRKTASRMAKGTPKAQSRPEVAEEPSKVEVVTAPVEEVKKEIKVDEVVVEKAVTEEPVVLDSDEDDVKEVYIEEDKGERLELEDNEPEDDPEDDAAVDYGEKDLENEVQEDYGDEGEEGEEDDMAEEEEEEEVDMVNEEIEDGGEDLEGEEDDENVEEGHAIDAEEEEHHEVVKEHKKRKEFEIFVGGLDKDATEVDLKKVFTKVGVITEIRLMMNPITKKNKGFAFLRFATVEQARRAVSELKSPVVRF</sequence>
<dbReference type="EMBL" id="AMZH03001942">
    <property type="protein sequence ID" value="RRT77395.1"/>
    <property type="molecule type" value="Genomic_DNA"/>
</dbReference>
<feature type="compositionally biased region" description="Acidic residues" evidence="3">
    <location>
        <begin position="98"/>
        <end position="111"/>
    </location>
</feature>
<feature type="domain" description="RRM" evidence="4">
    <location>
        <begin position="197"/>
        <end position="265"/>
    </location>
</feature>
<feature type="region of interest" description="Disordered" evidence="3">
    <location>
        <begin position="1"/>
        <end position="44"/>
    </location>
</feature>
<evidence type="ECO:0000313" key="5">
    <source>
        <dbReference type="EMBL" id="RRT77395.1"/>
    </source>
</evidence>
<dbReference type="SUPFAM" id="SSF54928">
    <property type="entry name" value="RNA-binding domain, RBD"/>
    <property type="match status" value="1"/>
</dbReference>
<feature type="compositionally biased region" description="Acidic residues" evidence="3">
    <location>
        <begin position="121"/>
        <end position="171"/>
    </location>
</feature>
<evidence type="ECO:0000256" key="1">
    <source>
        <dbReference type="ARBA" id="ARBA00022884"/>
    </source>
</evidence>
<evidence type="ECO:0000259" key="4">
    <source>
        <dbReference type="PROSITE" id="PS50102"/>
    </source>
</evidence>
<dbReference type="InterPro" id="IPR000504">
    <property type="entry name" value="RRM_dom"/>
</dbReference>
<feature type="region of interest" description="Disordered" evidence="3">
    <location>
        <begin position="74"/>
        <end position="190"/>
    </location>
</feature>
<comment type="caution">
    <text evidence="5">The sequence shown here is derived from an EMBL/GenBank/DDBJ whole genome shotgun (WGS) entry which is preliminary data.</text>
</comment>
<feature type="compositionally biased region" description="Basic and acidic residues" evidence="3">
    <location>
        <begin position="172"/>
        <end position="189"/>
    </location>
</feature>
<dbReference type="GO" id="GO:0003723">
    <property type="term" value="F:RNA binding"/>
    <property type="evidence" value="ECO:0007669"/>
    <property type="project" value="UniProtKB-UniRule"/>
</dbReference>
<gene>
    <name evidence="5" type="ORF">B296_00028690</name>
</gene>
<dbReference type="SMART" id="SM00360">
    <property type="entry name" value="RRM"/>
    <property type="match status" value="1"/>
</dbReference>
<dbReference type="InterPro" id="IPR035979">
    <property type="entry name" value="RBD_domain_sf"/>
</dbReference>
<evidence type="ECO:0000256" key="3">
    <source>
        <dbReference type="SAM" id="MobiDB-lite"/>
    </source>
</evidence>
<reference evidence="5 6" key="1">
    <citation type="journal article" date="2014" name="Agronomy (Basel)">
        <title>A Draft Genome Sequence for Ensete ventricosum, the Drought-Tolerant Tree Against Hunger.</title>
        <authorList>
            <person name="Harrison J."/>
            <person name="Moore K.A."/>
            <person name="Paszkiewicz K."/>
            <person name="Jones T."/>
            <person name="Grant M."/>
            <person name="Ambacheew D."/>
            <person name="Muzemil S."/>
            <person name="Studholme D.J."/>
        </authorList>
    </citation>
    <scope>NUCLEOTIDE SEQUENCE [LARGE SCALE GENOMIC DNA]</scope>
</reference>
<dbReference type="PROSITE" id="PS50102">
    <property type="entry name" value="RRM"/>
    <property type="match status" value="1"/>
</dbReference>
<accession>A0A427AMB9</accession>
<dbReference type="PANTHER" id="PTHR21245">
    <property type="entry name" value="HETEROGENEOUS NUCLEAR RIBONUCLEOPROTEIN"/>
    <property type="match status" value="1"/>
</dbReference>
<organism evidence="5 6">
    <name type="scientific">Ensete ventricosum</name>
    <name type="common">Abyssinian banana</name>
    <name type="synonym">Musa ensete</name>
    <dbReference type="NCBI Taxonomy" id="4639"/>
    <lineage>
        <taxon>Eukaryota</taxon>
        <taxon>Viridiplantae</taxon>
        <taxon>Streptophyta</taxon>
        <taxon>Embryophyta</taxon>
        <taxon>Tracheophyta</taxon>
        <taxon>Spermatophyta</taxon>
        <taxon>Magnoliopsida</taxon>
        <taxon>Liliopsida</taxon>
        <taxon>Zingiberales</taxon>
        <taxon>Musaceae</taxon>
        <taxon>Ensete</taxon>
    </lineage>
</organism>
<protein>
    <recommendedName>
        <fullName evidence="4">RRM domain-containing protein</fullName>
    </recommendedName>
</protein>
<feature type="compositionally biased region" description="Basic and acidic residues" evidence="3">
    <location>
        <begin position="83"/>
        <end position="97"/>
    </location>
</feature>
<dbReference type="AlphaFoldDB" id="A0A427AMB9"/>
<keyword evidence="1 2" id="KW-0694">RNA-binding</keyword>
<dbReference type="Pfam" id="PF00076">
    <property type="entry name" value="RRM_1"/>
    <property type="match status" value="1"/>
</dbReference>